<dbReference type="Pfam" id="PF13538">
    <property type="entry name" value="UvrD_C_2"/>
    <property type="match status" value="1"/>
</dbReference>
<organism evidence="2 3">
    <name type="scientific">Rhodobaculum claviforme</name>
    <dbReference type="NCBI Taxonomy" id="1549854"/>
    <lineage>
        <taxon>Bacteria</taxon>
        <taxon>Pseudomonadati</taxon>
        <taxon>Pseudomonadota</taxon>
        <taxon>Alphaproteobacteria</taxon>
        <taxon>Rhodobacterales</taxon>
        <taxon>Paracoccaceae</taxon>
        <taxon>Rhodobaculum</taxon>
    </lineage>
</organism>
<evidence type="ECO:0000259" key="1">
    <source>
        <dbReference type="Pfam" id="PF13538"/>
    </source>
</evidence>
<dbReference type="AlphaFoldDB" id="A0A934TMQ8"/>
<dbReference type="SUPFAM" id="SSF52540">
    <property type="entry name" value="P-loop containing nucleoside triphosphate hydrolases"/>
    <property type="match status" value="1"/>
</dbReference>
<proteinExistence type="predicted"/>
<dbReference type="Gene3D" id="3.40.50.300">
    <property type="entry name" value="P-loop containing nucleotide triphosphate hydrolases"/>
    <property type="match status" value="1"/>
</dbReference>
<dbReference type="Gene3D" id="2.30.30.940">
    <property type="match status" value="1"/>
</dbReference>
<reference evidence="2" key="1">
    <citation type="submission" date="2017-05" db="EMBL/GenBank/DDBJ databases">
        <authorList>
            <person name="Imhoff J.F."/>
            <person name="Rahn T."/>
            <person name="Kuenzel S."/>
            <person name="Neulinger S.C."/>
        </authorList>
    </citation>
    <scope>NUCLEOTIDE SEQUENCE</scope>
    <source>
        <strain evidence="2">LMG 28126</strain>
    </source>
</reference>
<dbReference type="InterPro" id="IPR027417">
    <property type="entry name" value="P-loop_NTPase"/>
</dbReference>
<accession>A0A934TMQ8</accession>
<comment type="caution">
    <text evidence="2">The sequence shown here is derived from an EMBL/GenBank/DDBJ whole genome shotgun (WGS) entry which is preliminary data.</text>
</comment>
<name>A0A934TMQ8_9RHOB</name>
<feature type="domain" description="UvrD-like helicase C-terminal" evidence="1">
    <location>
        <begin position="109"/>
        <end position="155"/>
    </location>
</feature>
<keyword evidence="3" id="KW-1185">Reference proteome</keyword>
<protein>
    <recommendedName>
        <fullName evidence="1">UvrD-like helicase C-terminal domain-containing protein</fullName>
    </recommendedName>
</protein>
<gene>
    <name evidence="2" type="ORF">CCR87_13785</name>
</gene>
<dbReference type="InterPro" id="IPR027785">
    <property type="entry name" value="UvrD-like_helicase_C"/>
</dbReference>
<dbReference type="EMBL" id="NHSD01000302">
    <property type="protein sequence ID" value="MBK5928389.1"/>
    <property type="molecule type" value="Genomic_DNA"/>
</dbReference>
<evidence type="ECO:0000313" key="2">
    <source>
        <dbReference type="EMBL" id="MBK5928389.1"/>
    </source>
</evidence>
<dbReference type="CDD" id="cd18809">
    <property type="entry name" value="SF1_C_RecD"/>
    <property type="match status" value="1"/>
</dbReference>
<dbReference type="Proteomes" id="UP000706333">
    <property type="component" value="Unassembled WGS sequence"/>
</dbReference>
<sequence length="190" mass="20598">MPELFSESAMILRASLARPKHQMGVWGWHPAPPKRLRSEVLPLRIERFGGTVVPGHKVMQIGNDCDKDVHNGDIGMITVVDEGEGAAAVDLDGRTVPFAFGERGTLVPAHAATIHKSQGSEHPAVVIPVMTRHFAKLQRNLIHTGVIRGKALVVLAGQKKAAAIAVKNVSGRRRWSRPGDRLAPVRSQSI</sequence>
<reference evidence="2" key="2">
    <citation type="journal article" date="2020" name="Microorganisms">
        <title>Osmotic Adaptation and Compatible Solute Biosynthesis of Phototrophic Bacteria as Revealed from Genome Analyses.</title>
        <authorList>
            <person name="Imhoff J.F."/>
            <person name="Rahn T."/>
            <person name="Kunzel S."/>
            <person name="Keller A."/>
            <person name="Neulinger S.C."/>
        </authorList>
    </citation>
    <scope>NUCLEOTIDE SEQUENCE</scope>
    <source>
        <strain evidence="2">LMG 28126</strain>
    </source>
</reference>
<evidence type="ECO:0000313" key="3">
    <source>
        <dbReference type="Proteomes" id="UP000706333"/>
    </source>
</evidence>